<name>A0A0F7KWN6_9SPHN</name>
<proteinExistence type="predicted"/>
<dbReference type="InterPro" id="IPR001206">
    <property type="entry name" value="Diacylglycerol_kinase_cat_dom"/>
</dbReference>
<reference evidence="1" key="1">
    <citation type="submission" date="2015-05" db="EMBL/GenBank/DDBJ databases">
        <title>The complete genome of Altererythrobacter atlanticus strain 26DY36.</title>
        <authorList>
            <person name="Wu Y.-H."/>
            <person name="Cheng H."/>
            <person name="Wu X.-W."/>
        </authorList>
    </citation>
    <scope>NUCLEOTIDE SEQUENCE [LARGE SCALE GENOMIC DNA]</scope>
    <source>
        <strain evidence="1">26DY36</strain>
    </source>
</reference>
<gene>
    <name evidence="1" type="ORF">WYH_02182</name>
</gene>
<dbReference type="InterPro" id="IPR016064">
    <property type="entry name" value="NAD/diacylglycerol_kinase_sf"/>
</dbReference>
<evidence type="ECO:0000313" key="2">
    <source>
        <dbReference type="Proteomes" id="UP000034392"/>
    </source>
</evidence>
<keyword evidence="1" id="KW-0808">Transferase</keyword>
<protein>
    <submittedName>
        <fullName evidence="1">Lipid kinase</fullName>
    </submittedName>
</protein>
<dbReference type="Proteomes" id="UP000034392">
    <property type="component" value="Chromosome"/>
</dbReference>
<dbReference type="GO" id="GO:0016301">
    <property type="term" value="F:kinase activity"/>
    <property type="evidence" value="ECO:0007669"/>
    <property type="project" value="UniProtKB-KW"/>
</dbReference>
<dbReference type="PATRIC" id="fig|1267766.3.peg.2209"/>
<dbReference type="RefSeq" id="WP_046903832.1">
    <property type="nucleotide sequence ID" value="NZ_CP011452.2"/>
</dbReference>
<dbReference type="KEGG" id="aay:WYH_02182"/>
<keyword evidence="1" id="KW-0418">Kinase</keyword>
<evidence type="ECO:0000313" key="1">
    <source>
        <dbReference type="EMBL" id="AKH43215.1"/>
    </source>
</evidence>
<dbReference type="AlphaFoldDB" id="A0A0F7KWN6"/>
<dbReference type="PROSITE" id="PS50146">
    <property type="entry name" value="DAGK"/>
    <property type="match status" value="1"/>
</dbReference>
<dbReference type="SUPFAM" id="SSF111331">
    <property type="entry name" value="NAD kinase/diacylglycerol kinase-like"/>
    <property type="match status" value="1"/>
</dbReference>
<dbReference type="EMBL" id="CP011452">
    <property type="protein sequence ID" value="AKH43215.1"/>
    <property type="molecule type" value="Genomic_DNA"/>
</dbReference>
<accession>A0A0F7KWN6</accession>
<dbReference type="Gene3D" id="3.40.50.10330">
    <property type="entry name" value="Probable inorganic polyphosphate/atp-NAD kinase, domain 1"/>
    <property type="match status" value="1"/>
</dbReference>
<dbReference type="InterPro" id="IPR017438">
    <property type="entry name" value="ATP-NAD_kinase_N"/>
</dbReference>
<sequence length="340" mass="37273">MHGTVHLFDSLPQVERPQGASVQKAPVRAVPLVGVIRNARSHRNRDPLPEWKGRATLLVEMPARRSELSDILVRFAEKRVDYIVVDGGDGTVRDVLTCGAGIFGESWPPLIVLPNGKTNALATDLGLPTDWSLSDALAAAEGGNSLQRRPLVISQRDNADARVQGFVFGAGAFTAAISLGQDAHRHGAFNSMAVVVTALWSLLQALFGSAGNVWRRGTKMRLRGEDGCELEHSGYGREDERYLVFASTLCRFPAGLRPFREPEDTMRMAVLDTSRLGLLLRVPLILTGRVGERTRRMGYHTHGLERAEIDISDCFILDGEAFPAGRYQLSLGPKLRFVVP</sequence>
<dbReference type="Pfam" id="PF00781">
    <property type="entry name" value="DAGK_cat"/>
    <property type="match status" value="1"/>
</dbReference>
<dbReference type="STRING" id="1267766.WYH_02182"/>
<dbReference type="OrthoDB" id="7209949at2"/>
<keyword evidence="2" id="KW-1185">Reference proteome</keyword>
<organism evidence="1 2">
    <name type="scientific">Croceibacterium atlanticum</name>
    <dbReference type="NCBI Taxonomy" id="1267766"/>
    <lineage>
        <taxon>Bacteria</taxon>
        <taxon>Pseudomonadati</taxon>
        <taxon>Pseudomonadota</taxon>
        <taxon>Alphaproteobacteria</taxon>
        <taxon>Sphingomonadales</taxon>
        <taxon>Erythrobacteraceae</taxon>
        <taxon>Croceibacterium</taxon>
    </lineage>
</organism>